<dbReference type="PANTHER" id="PTHR10605">
    <property type="entry name" value="HEPARAN SULFATE SULFOTRANSFERASE"/>
    <property type="match status" value="1"/>
</dbReference>
<keyword evidence="3" id="KW-1015">Disulfide bond</keyword>
<dbReference type="OMA" id="QRMITDE"/>
<feature type="disulfide bond" evidence="3">
    <location>
        <begin position="97"/>
        <end position="107"/>
    </location>
</feature>
<protein>
    <submittedName>
        <fullName evidence="4">BMA-HST-3.2</fullName>
    </submittedName>
</protein>
<dbReference type="InterPro" id="IPR037359">
    <property type="entry name" value="NST/OST"/>
</dbReference>
<accession>A0A1I9G721</accession>
<dbReference type="EMBL" id="LN855481">
    <property type="protein sequence ID" value="CDQ04119.1"/>
    <property type="molecule type" value="Genomic_DNA"/>
</dbReference>
<dbReference type="GO" id="GO:0008467">
    <property type="term" value="F:[heparan sulfate]-glucosamine 3-sulfotransferase activity"/>
    <property type="evidence" value="ECO:0007669"/>
    <property type="project" value="TreeGrafter"/>
</dbReference>
<proteinExistence type="predicted"/>
<dbReference type="PANTHER" id="PTHR10605:SF72">
    <property type="entry name" value="HEPARAN SULFATE 3-O SULFOTRANSFERASE-B, ISOFORM A"/>
    <property type="match status" value="1"/>
</dbReference>
<organism evidence="4">
    <name type="scientific">Brugia malayi</name>
    <name type="common">Filarial nematode worm</name>
    <dbReference type="NCBI Taxonomy" id="6279"/>
    <lineage>
        <taxon>Eukaryota</taxon>
        <taxon>Metazoa</taxon>
        <taxon>Ecdysozoa</taxon>
        <taxon>Nematoda</taxon>
        <taxon>Chromadorea</taxon>
        <taxon>Rhabditida</taxon>
        <taxon>Spirurina</taxon>
        <taxon>Spiruromorpha</taxon>
        <taxon>Filarioidea</taxon>
        <taxon>Onchocercidae</taxon>
        <taxon>Brugia</taxon>
    </lineage>
</organism>
<gene>
    <name evidence="4" type="primary">Bma-hst-3.2</name>
    <name evidence="4" type="ORF">BM_Bm8131</name>
</gene>
<evidence type="ECO:0000256" key="1">
    <source>
        <dbReference type="ARBA" id="ARBA00022679"/>
    </source>
</evidence>
<feature type="binding site" evidence="2">
    <location>
        <begin position="112"/>
        <end position="116"/>
    </location>
    <ligand>
        <name>3'-phosphoadenylyl sulfate</name>
        <dbReference type="ChEBI" id="CHEBI:58339"/>
    </ligand>
</feature>
<feature type="binding site" evidence="2">
    <location>
        <position position="49"/>
    </location>
    <ligand>
        <name>3'-phosphoadenylyl sulfate</name>
        <dbReference type="ChEBI" id="CHEBI:58339"/>
    </ligand>
</feature>
<dbReference type="Gene3D" id="3.40.50.300">
    <property type="entry name" value="P-loop containing nucleotide triphosphate hydrolases"/>
    <property type="match status" value="2"/>
</dbReference>
<evidence type="ECO:0000256" key="3">
    <source>
        <dbReference type="PIRSR" id="PIRSR637359-3"/>
    </source>
</evidence>
<sequence>MPETSITEITVEKTPAYFVSKTAPGRVHSLNSTIKLIVVVRNPITRAISDYTQTISKKRRDILMPSFEEMVLGNNSSNATVVRQSNFATDPLKGFPCVLRKDDTLHCLGKTKGRAHPNIRLDVIQKLANFYRPQNEEFFKLINKRFHWHI</sequence>
<feature type="binding site" evidence="2">
    <location>
        <position position="41"/>
    </location>
    <ligand>
        <name>3'-phosphoadenylyl sulfate</name>
        <dbReference type="ChEBI" id="CHEBI:58339"/>
    </ligand>
</feature>
<evidence type="ECO:0000313" key="4">
    <source>
        <dbReference type="EMBL" id="CDQ04119.1"/>
    </source>
</evidence>
<dbReference type="InterPro" id="IPR027417">
    <property type="entry name" value="P-loop_NTPase"/>
</dbReference>
<evidence type="ECO:0000256" key="2">
    <source>
        <dbReference type="PIRSR" id="PIRSR637359-2"/>
    </source>
</evidence>
<reference evidence="4" key="1">
    <citation type="journal article" date="2007" name="Science">
        <title>Draft genome of the filarial nematode parasite Brugia malayi.</title>
        <authorList>
            <person name="Ghedin E."/>
            <person name="Wang S."/>
            <person name="Spiro D."/>
            <person name="Caler E."/>
            <person name="Zhao Q."/>
            <person name="Crabtree J."/>
            <person name="Allen J.E."/>
            <person name="Delcher A.L."/>
            <person name="Guiliano D.B."/>
            <person name="Miranda-Saavedra D."/>
            <person name="Angiuoli S.V."/>
            <person name="Creasy T."/>
            <person name="Amedeo P."/>
            <person name="Haas B."/>
            <person name="El-Sayed N.M."/>
            <person name="Wortman J.R."/>
            <person name="Feldblyum T."/>
            <person name="Tallon L."/>
            <person name="Schatz M."/>
            <person name="Shumway M."/>
            <person name="Koo H."/>
            <person name="Salzberg S.L."/>
            <person name="Schobel S."/>
            <person name="Pertea M."/>
            <person name="Pop M."/>
            <person name="White O."/>
            <person name="Barton G.J."/>
            <person name="Carlow C.K."/>
            <person name="Crawford M.J."/>
            <person name="Daub J."/>
            <person name="Dimmic M.W."/>
            <person name="Estes C.F."/>
            <person name="Foster J.M."/>
            <person name="Ganatra M."/>
            <person name="Gregory W.F."/>
            <person name="Johnson N.M."/>
            <person name="Jin J."/>
            <person name="Komuniecki R."/>
            <person name="Korf I."/>
            <person name="Kumar S."/>
            <person name="Laney S."/>
            <person name="Li B.W."/>
            <person name="Li W."/>
            <person name="Lindblom T.H."/>
            <person name="Lustigman S."/>
            <person name="Ma D."/>
            <person name="Maina C.V."/>
            <person name="Martin D.M."/>
            <person name="McCarter J.P."/>
            <person name="McReynolds L."/>
            <person name="Mitreva M."/>
            <person name="Nutman T.B."/>
            <person name="Parkinson J."/>
            <person name="Peregrin-Alvarez J.M."/>
            <person name="Poole C."/>
            <person name="Ren Q."/>
            <person name="Saunders L."/>
            <person name="Sluder A.E."/>
            <person name="Smith K."/>
            <person name="Stanke M."/>
            <person name="Unnasch T.R."/>
            <person name="Ware J."/>
            <person name="Wei A.D."/>
            <person name="Weil G."/>
            <person name="Williams D.J."/>
            <person name="Zhang Y."/>
            <person name="Williams S.A."/>
            <person name="Fraser-Liggett C."/>
            <person name="Slatko B."/>
            <person name="Blaxter M.L."/>
            <person name="Scott A.L."/>
        </authorList>
    </citation>
    <scope>NUCLEOTIDE SEQUENCE</scope>
    <source>
        <strain evidence="4">FR3</strain>
    </source>
</reference>
<name>A0A1I9G721_BRUMA</name>
<keyword evidence="1" id="KW-0808">Transferase</keyword>
<dbReference type="AlphaFoldDB" id="A0A1I9G721"/>
<reference evidence="4" key="2">
    <citation type="submission" date="2012-12" db="EMBL/GenBank/DDBJ databases">
        <authorList>
            <consortium name="WormBase Consortium"/>
            <person name="Ghedin E."/>
            <person name="Paulini M."/>
        </authorList>
    </citation>
    <scope>NUCLEOTIDE SEQUENCE</scope>
    <source>
        <strain evidence="4">FR3</strain>
    </source>
</reference>
<dbReference type="SUPFAM" id="SSF52540">
    <property type="entry name" value="P-loop containing nucleoside triphosphate hydrolases"/>
    <property type="match status" value="1"/>
</dbReference>